<dbReference type="InterPro" id="IPR004294">
    <property type="entry name" value="Carotenoid_Oase"/>
</dbReference>
<dbReference type="Pfam" id="PF03055">
    <property type="entry name" value="RPE65"/>
    <property type="match status" value="1"/>
</dbReference>
<accession>A0A4C1SBL1</accession>
<dbReference type="EMBL" id="BGZK01000001">
    <property type="protein sequence ID" value="GBO98470.1"/>
    <property type="molecule type" value="Genomic_DNA"/>
</dbReference>
<keyword evidence="7" id="KW-1185">Reference proteome</keyword>
<evidence type="ECO:0000256" key="2">
    <source>
        <dbReference type="ARBA" id="ARBA00022723"/>
    </source>
</evidence>
<dbReference type="STRING" id="151549.A0A4C1SBL1"/>
<proteinExistence type="inferred from homology"/>
<keyword evidence="2 5" id="KW-0479">Metal-binding</keyword>
<dbReference type="PANTHER" id="PTHR10543">
    <property type="entry name" value="BETA-CAROTENE DIOXYGENASE"/>
    <property type="match status" value="1"/>
</dbReference>
<dbReference type="OrthoDB" id="1069523at2759"/>
<sequence length="162" mass="17942">MQSNADYAEWFRGRPKRLTLPLGAPRPARVTPAPLADLGCETRIHYDLYNGRPYRYFYAISSDVDGDNPGTLIKVDTQSAKTTTWCETNCYPSEPIFVPTPGAKDEDDGVLLSALVWGAEKTHCVGLIVLNAKDMQEIARATFNTPSPAPKCLHGWFLPDRA</sequence>
<dbReference type="GO" id="GO:0010436">
    <property type="term" value="F:carotenoid dioxygenase activity"/>
    <property type="evidence" value="ECO:0007669"/>
    <property type="project" value="TreeGrafter"/>
</dbReference>
<evidence type="ECO:0000313" key="7">
    <source>
        <dbReference type="Proteomes" id="UP000299102"/>
    </source>
</evidence>
<dbReference type="GO" id="GO:0016121">
    <property type="term" value="P:carotene catabolic process"/>
    <property type="evidence" value="ECO:0007669"/>
    <property type="project" value="TreeGrafter"/>
</dbReference>
<feature type="binding site" evidence="5">
    <location>
        <position position="154"/>
    </location>
    <ligand>
        <name>Fe cation</name>
        <dbReference type="ChEBI" id="CHEBI:24875"/>
        <note>catalytic</note>
    </ligand>
</feature>
<dbReference type="GO" id="GO:0042574">
    <property type="term" value="P:retinal metabolic process"/>
    <property type="evidence" value="ECO:0007669"/>
    <property type="project" value="TreeGrafter"/>
</dbReference>
<dbReference type="GO" id="GO:0003834">
    <property type="term" value="F:beta-carotene 15,15'-dioxygenase activity"/>
    <property type="evidence" value="ECO:0007669"/>
    <property type="project" value="TreeGrafter"/>
</dbReference>
<dbReference type="GO" id="GO:0046872">
    <property type="term" value="F:metal ion binding"/>
    <property type="evidence" value="ECO:0007669"/>
    <property type="project" value="UniProtKB-KW"/>
</dbReference>
<dbReference type="Proteomes" id="UP000299102">
    <property type="component" value="Unassembled WGS sequence"/>
</dbReference>
<comment type="similarity">
    <text evidence="1">Belongs to the carotenoid oxygenase family.</text>
</comment>
<evidence type="ECO:0000256" key="4">
    <source>
        <dbReference type="ARBA" id="ARBA00023004"/>
    </source>
</evidence>
<keyword evidence="3" id="KW-0560">Oxidoreductase</keyword>
<evidence type="ECO:0000256" key="5">
    <source>
        <dbReference type="PIRSR" id="PIRSR604294-1"/>
    </source>
</evidence>
<comment type="caution">
    <text evidence="6">The sequence shown here is derived from an EMBL/GenBank/DDBJ whole genome shotgun (WGS) entry which is preliminary data.</text>
</comment>
<evidence type="ECO:0000313" key="6">
    <source>
        <dbReference type="EMBL" id="GBO98470.1"/>
    </source>
</evidence>
<keyword evidence="4 5" id="KW-0408">Iron</keyword>
<dbReference type="AlphaFoldDB" id="A0A4C1SBL1"/>
<dbReference type="PANTHER" id="PTHR10543:SF24">
    <property type="entry name" value="CAROTENOID ISOMEROOXYGENASE"/>
    <property type="match status" value="1"/>
</dbReference>
<evidence type="ECO:0000256" key="1">
    <source>
        <dbReference type="ARBA" id="ARBA00006787"/>
    </source>
</evidence>
<gene>
    <name evidence="6" type="primary">ninaB</name>
    <name evidence="6" type="ORF">EVAR_92_1</name>
</gene>
<evidence type="ECO:0000256" key="3">
    <source>
        <dbReference type="ARBA" id="ARBA00023002"/>
    </source>
</evidence>
<reference evidence="6 7" key="1">
    <citation type="journal article" date="2019" name="Commun. Biol.">
        <title>The bagworm genome reveals a unique fibroin gene that provides high tensile strength.</title>
        <authorList>
            <person name="Kono N."/>
            <person name="Nakamura H."/>
            <person name="Ohtoshi R."/>
            <person name="Tomita M."/>
            <person name="Numata K."/>
            <person name="Arakawa K."/>
        </authorList>
    </citation>
    <scope>NUCLEOTIDE SEQUENCE [LARGE SCALE GENOMIC DNA]</scope>
</reference>
<name>A0A4C1SBL1_EUMVA</name>
<protein>
    <submittedName>
        <fullName evidence="6">Carotenoid isomerooxygenase</fullName>
    </submittedName>
</protein>
<comment type="cofactor">
    <cofactor evidence="5">
        <name>Fe(2+)</name>
        <dbReference type="ChEBI" id="CHEBI:29033"/>
    </cofactor>
    <text evidence="5">Binds 1 Fe(2+) ion per subunit.</text>
</comment>
<organism evidence="6 7">
    <name type="scientific">Eumeta variegata</name>
    <name type="common">Bagworm moth</name>
    <name type="synonym">Eumeta japonica</name>
    <dbReference type="NCBI Taxonomy" id="151549"/>
    <lineage>
        <taxon>Eukaryota</taxon>
        <taxon>Metazoa</taxon>
        <taxon>Ecdysozoa</taxon>
        <taxon>Arthropoda</taxon>
        <taxon>Hexapoda</taxon>
        <taxon>Insecta</taxon>
        <taxon>Pterygota</taxon>
        <taxon>Neoptera</taxon>
        <taxon>Endopterygota</taxon>
        <taxon>Lepidoptera</taxon>
        <taxon>Glossata</taxon>
        <taxon>Ditrysia</taxon>
        <taxon>Tineoidea</taxon>
        <taxon>Psychidae</taxon>
        <taxon>Oiketicinae</taxon>
        <taxon>Eumeta</taxon>
    </lineage>
</organism>